<proteinExistence type="predicted"/>
<dbReference type="EC" id="3.2.1.18" evidence="3"/>
<dbReference type="EMBL" id="MKGL01000884">
    <property type="protein sequence ID" value="RNE95335.1"/>
    <property type="molecule type" value="Genomic_DNA"/>
</dbReference>
<feature type="region of interest" description="Disordered" evidence="1">
    <location>
        <begin position="234"/>
        <end position="378"/>
    </location>
</feature>
<evidence type="ECO:0000313" key="4">
    <source>
        <dbReference type="Proteomes" id="UP000283634"/>
    </source>
</evidence>
<keyword evidence="4" id="KW-1185">Reference proteome</keyword>
<evidence type="ECO:0000259" key="2">
    <source>
        <dbReference type="Pfam" id="PF22925"/>
    </source>
</evidence>
<feature type="compositionally biased region" description="Basic and acidic residues" evidence="1">
    <location>
        <begin position="281"/>
        <end position="292"/>
    </location>
</feature>
<dbReference type="SUPFAM" id="SSF49899">
    <property type="entry name" value="Concanavalin A-like lectins/glucanases"/>
    <property type="match status" value="1"/>
</dbReference>
<dbReference type="GO" id="GO:0004308">
    <property type="term" value="F:exo-alpha-sialidase activity"/>
    <property type="evidence" value="ECO:0007669"/>
    <property type="project" value="UniProtKB-EC"/>
</dbReference>
<keyword evidence="3" id="KW-0326">Glycosidase</keyword>
<feature type="domain" description="Trans-sialidase C-terminal" evidence="2">
    <location>
        <begin position="7"/>
        <end position="213"/>
    </location>
</feature>
<feature type="compositionally biased region" description="Low complexity" evidence="1">
    <location>
        <begin position="295"/>
        <end position="317"/>
    </location>
</feature>
<dbReference type="OrthoDB" id="248615at2759"/>
<organism evidence="3 4">
    <name type="scientific">Trypanosoma rangeli</name>
    <dbReference type="NCBI Taxonomy" id="5698"/>
    <lineage>
        <taxon>Eukaryota</taxon>
        <taxon>Discoba</taxon>
        <taxon>Euglenozoa</taxon>
        <taxon>Kinetoplastea</taxon>
        <taxon>Metakinetoplastina</taxon>
        <taxon>Trypanosomatida</taxon>
        <taxon>Trypanosomatidae</taxon>
        <taxon>Trypanosoma</taxon>
        <taxon>Herpetosoma</taxon>
    </lineage>
</organism>
<name>A0A3R7MU59_TRYRA</name>
<dbReference type="VEuPathDB" id="TriTrypDB:TRSC58_06846"/>
<dbReference type="InterPro" id="IPR013320">
    <property type="entry name" value="ConA-like_dom_sf"/>
</dbReference>
<evidence type="ECO:0000313" key="3">
    <source>
        <dbReference type="EMBL" id="RNE95335.1"/>
    </source>
</evidence>
<dbReference type="RefSeq" id="XP_029233233.1">
    <property type="nucleotide sequence ID" value="XM_029386907.1"/>
</dbReference>
<dbReference type="GeneID" id="40334206"/>
<dbReference type="AlphaFoldDB" id="A0A3R7MU59"/>
<reference evidence="3 4" key="1">
    <citation type="journal article" date="2018" name="BMC Genomics">
        <title>Genomic comparison of Trypanosoma conorhini and Trypanosoma rangeli to Trypanosoma cruzi strains of high and low virulence.</title>
        <authorList>
            <person name="Bradwell K.R."/>
            <person name="Koparde V.N."/>
            <person name="Matveyev A.V."/>
            <person name="Serrano M.G."/>
            <person name="Alves J.M."/>
            <person name="Parikh H."/>
            <person name="Huang B."/>
            <person name="Lee V."/>
            <person name="Espinosa-Alvarez O."/>
            <person name="Ortiz P.A."/>
            <person name="Costa-Martins A.G."/>
            <person name="Teixeira M.M."/>
            <person name="Buck G.A."/>
        </authorList>
    </citation>
    <scope>NUCLEOTIDE SEQUENCE [LARGE SCALE GENOMIC DNA]</scope>
    <source>
        <strain evidence="3 4">AM80</strain>
    </source>
</reference>
<keyword evidence="3" id="KW-0378">Hydrolase</keyword>
<evidence type="ECO:0000256" key="1">
    <source>
        <dbReference type="SAM" id="MobiDB-lite"/>
    </source>
</evidence>
<sequence>MCNGPIPTEGLVGFLSNALTDGTDAGKIWNDEYLGVNATVKNGAAGEQAWGVGFKGAGAGAEWPVGSKGQNQPYYFANNKFTLVATVAIHAVPEEDTPLMGARMNDDSNSVLFELSYTSARKWSFKLHNVDTKADINFKWALNKTSQVILQMNWNQWSVYVDGVAFYEGAHDGTLFDSHRISHFFVGGDKNKVGVSNHHVTVFNVLLYNRLLANYAEVNMLDASKVAIPQLGATKPVMTPQGPPTTGGGGGETAPVMKPASTGDNAPVPAGPPQPPPPSSGEKDGEAAKEQTNDNAAGAAPPGAGAAASGAANPSGNHTPGLGAEAAAPEAAVAPGGSSAANNDAGQAPAKDTSDISPPGAVGVSNGDNKKASQGADNAVGGCVPHVVLLALLGLWGIAALSAA</sequence>
<feature type="compositionally biased region" description="Low complexity" evidence="1">
    <location>
        <begin position="324"/>
        <end position="341"/>
    </location>
</feature>
<comment type="caution">
    <text evidence="3">The sequence shown here is derived from an EMBL/GenBank/DDBJ whole genome shotgun (WGS) entry which is preliminary data.</text>
</comment>
<accession>A0A3R7MU59</accession>
<dbReference type="Pfam" id="PF22925">
    <property type="entry name" value="TS_C"/>
    <property type="match status" value="1"/>
</dbReference>
<dbReference type="Proteomes" id="UP000283634">
    <property type="component" value="Unassembled WGS sequence"/>
</dbReference>
<dbReference type="InterPro" id="IPR055239">
    <property type="entry name" value="TS_C"/>
</dbReference>
<protein>
    <submittedName>
        <fullName evidence="3">Trans-sialidase</fullName>
        <ecNumber evidence="3">3.2.1.18</ecNumber>
    </submittedName>
</protein>
<gene>
    <name evidence="3" type="ORF">TraAM80_10273</name>
</gene>
<dbReference type="Gene3D" id="2.60.120.200">
    <property type="match status" value="1"/>
</dbReference>
<feature type="compositionally biased region" description="Pro residues" evidence="1">
    <location>
        <begin position="269"/>
        <end position="279"/>
    </location>
</feature>